<reference evidence="1" key="1">
    <citation type="journal article" date="2014" name="Front. Microbiol.">
        <title>High frequency of phylogenetically diverse reductive dehalogenase-homologous genes in deep subseafloor sedimentary metagenomes.</title>
        <authorList>
            <person name="Kawai M."/>
            <person name="Futagami T."/>
            <person name="Toyoda A."/>
            <person name="Takaki Y."/>
            <person name="Nishi S."/>
            <person name="Hori S."/>
            <person name="Arai W."/>
            <person name="Tsubouchi T."/>
            <person name="Morono Y."/>
            <person name="Uchiyama I."/>
            <person name="Ito T."/>
            <person name="Fujiyama A."/>
            <person name="Inagaki F."/>
            <person name="Takami H."/>
        </authorList>
    </citation>
    <scope>NUCLEOTIDE SEQUENCE</scope>
    <source>
        <strain evidence="1">Expedition CK06-06</strain>
    </source>
</reference>
<protein>
    <submittedName>
        <fullName evidence="1">Uncharacterized protein</fullName>
    </submittedName>
</protein>
<sequence length="278" mass="31510">ESIVNHVEQCQHCREQINKLKAVLSQADDLESQQNQVGSAVTTMLKLHFAYVGKPVTCNIVKPFLPTLLDQTLGMRIPTPIVTHVYDCQQCSGDLDVIRCLNLDRKQLCRLSQLFAEKPAVDDVACSKARADVDSVIAMFFQNTNAQILKHFCTCSGCRELLYQHRQELRDGLLQKKITDEKFPCDYVSATHIFDYVVPYGIDPANDQYAKFRRSLISHLVYCPNCLAKMQQLHQTIYGIAERAESDVVTIYRVDESAKAEARSESDDLYAGFPIRVE</sequence>
<dbReference type="AlphaFoldDB" id="X1CUQ1"/>
<evidence type="ECO:0000313" key="1">
    <source>
        <dbReference type="EMBL" id="GAG99828.1"/>
    </source>
</evidence>
<gene>
    <name evidence="1" type="ORF">S01H4_47511</name>
</gene>
<feature type="non-terminal residue" evidence="1">
    <location>
        <position position="278"/>
    </location>
</feature>
<name>X1CUQ1_9ZZZZ</name>
<proteinExistence type="predicted"/>
<dbReference type="EMBL" id="BART01026682">
    <property type="protein sequence ID" value="GAG99828.1"/>
    <property type="molecule type" value="Genomic_DNA"/>
</dbReference>
<comment type="caution">
    <text evidence="1">The sequence shown here is derived from an EMBL/GenBank/DDBJ whole genome shotgun (WGS) entry which is preliminary data.</text>
</comment>
<organism evidence="1">
    <name type="scientific">marine sediment metagenome</name>
    <dbReference type="NCBI Taxonomy" id="412755"/>
    <lineage>
        <taxon>unclassified sequences</taxon>
        <taxon>metagenomes</taxon>
        <taxon>ecological metagenomes</taxon>
    </lineage>
</organism>
<accession>X1CUQ1</accession>
<feature type="non-terminal residue" evidence="1">
    <location>
        <position position="1"/>
    </location>
</feature>